<dbReference type="EMBL" id="CAJJDP010000193">
    <property type="protein sequence ID" value="CAD8214785.1"/>
    <property type="molecule type" value="Genomic_DNA"/>
</dbReference>
<dbReference type="OMA" id="IRNDSTM"/>
<dbReference type="GO" id="GO:0005525">
    <property type="term" value="F:GTP binding"/>
    <property type="evidence" value="ECO:0007669"/>
    <property type="project" value="InterPro"/>
</dbReference>
<evidence type="ECO:0000256" key="1">
    <source>
        <dbReference type="SAM" id="Coils"/>
    </source>
</evidence>
<sequence length="906" mass="108568">MEQQEGFFQELKQIYDIKIPIPAIQQNQIQKFLFYFDLTNTQRYSNEMSKLAINNSKERQWKGGQIFQFQFNNQKREQQSIFCYYFNNLLQDDEQQININNLLRFRIFFQEFIKTQNNIQIKFVFHFLRKNQNDKQFEDLIINCIYQILDGSFEKLSDIICVYNIKNLENMNYCKISSKKIHFNKNYQQQKFDIQFIILLDEFLNYFQNKQGVPNWIGFICQQYVQSQVDVVLKEFEKELLQLYKDILLMIEFPVNLNNEIKSNQNVSQYLDKLKTLISDICIILNEQNFYDMALQFKKVIHINREKMIQYLNTIVQENSQFEIYLKIYSKDKSPNQVFNQLLQFQFQLNESDIEIFEKLKIIYYNEDVLKKTLFQIKLDINQQFKQFDLYLPQSLAYVKRIIPQQQNINLDKPHVFVFGMTRVGKSTFLNIVNDPENIIITQDKKFDVKVKNNKILLSHSNVSQTFQTENLEIGNYIFVDTPGLHDTYDINRGINHFNIFKSITRVSQQIILLMIDGEQLQTTKNDLIDSITIINNMLGKQKDEHLENFIIPVFTKIRNASTMEQIINKWSTETMKDITDQKQLNILNIIKKALDQENYIKIYQADHYEIHEEVQQLQSEIKKLQDQYFDNESLEDRQALEAQIQLKKQKLKDLSQENLFQKKIQNIREDVLEKCKNLLKRKEKILQENQDIDKSLKFEFQLTPELKYHIDKLLPHRKNFYQQLLNLITHHFIAKMLFDNSMSINDKDSEIFQTLVKKMNILSDIPKQLIIQNIQDQINELNQFNNIIIKFHDEKQDPQTVDFYYFKSQLIVLLKLFTKVTFIYHDLQEFLQYRWKSLDSIKKIGLLIPNICVSVFSVPIMLISAMNQLFIKSIFVTQKEIEKQEKIKLLKVQQNYVALLEKTSK</sequence>
<keyword evidence="1" id="KW-0175">Coiled coil</keyword>
<evidence type="ECO:0000313" key="3">
    <source>
        <dbReference type="EMBL" id="CAD8214785.1"/>
    </source>
</evidence>
<evidence type="ECO:0000259" key="2">
    <source>
        <dbReference type="Pfam" id="PF01926"/>
    </source>
</evidence>
<evidence type="ECO:0000313" key="4">
    <source>
        <dbReference type="Proteomes" id="UP000683925"/>
    </source>
</evidence>
<dbReference type="Proteomes" id="UP000683925">
    <property type="component" value="Unassembled WGS sequence"/>
</dbReference>
<dbReference type="InterPro" id="IPR006073">
    <property type="entry name" value="GTP-bd"/>
</dbReference>
<gene>
    <name evidence="3" type="ORF">POCTA_138.1.T1890001</name>
</gene>
<accession>A0A8S1YKD9</accession>
<organism evidence="3 4">
    <name type="scientific">Paramecium octaurelia</name>
    <dbReference type="NCBI Taxonomy" id="43137"/>
    <lineage>
        <taxon>Eukaryota</taxon>
        <taxon>Sar</taxon>
        <taxon>Alveolata</taxon>
        <taxon>Ciliophora</taxon>
        <taxon>Intramacronucleata</taxon>
        <taxon>Oligohymenophorea</taxon>
        <taxon>Peniculida</taxon>
        <taxon>Parameciidae</taxon>
        <taxon>Paramecium</taxon>
    </lineage>
</organism>
<feature type="coiled-coil region" evidence="1">
    <location>
        <begin position="608"/>
        <end position="689"/>
    </location>
</feature>
<proteinExistence type="predicted"/>
<keyword evidence="4" id="KW-1185">Reference proteome</keyword>
<dbReference type="Pfam" id="PF01926">
    <property type="entry name" value="MMR_HSR1"/>
    <property type="match status" value="1"/>
</dbReference>
<dbReference type="AlphaFoldDB" id="A0A8S1YKD9"/>
<dbReference type="OrthoDB" id="318555at2759"/>
<reference evidence="3" key="1">
    <citation type="submission" date="2021-01" db="EMBL/GenBank/DDBJ databases">
        <authorList>
            <consortium name="Genoscope - CEA"/>
            <person name="William W."/>
        </authorList>
    </citation>
    <scope>NUCLEOTIDE SEQUENCE</scope>
</reference>
<name>A0A8S1YKD9_PAROT</name>
<feature type="domain" description="G" evidence="2">
    <location>
        <begin position="416"/>
        <end position="531"/>
    </location>
</feature>
<protein>
    <recommendedName>
        <fullName evidence="2">G domain-containing protein</fullName>
    </recommendedName>
</protein>
<comment type="caution">
    <text evidence="3">The sequence shown here is derived from an EMBL/GenBank/DDBJ whole genome shotgun (WGS) entry which is preliminary data.</text>
</comment>